<reference evidence="6" key="1">
    <citation type="journal article" date="2023" name="IScience">
        <title>Live-bearing cockroach genome reveals convergent evolutionary mechanisms linked to viviparity in insects and beyond.</title>
        <authorList>
            <person name="Fouks B."/>
            <person name="Harrison M.C."/>
            <person name="Mikhailova A.A."/>
            <person name="Marchal E."/>
            <person name="English S."/>
            <person name="Carruthers M."/>
            <person name="Jennings E.C."/>
            <person name="Chiamaka E.L."/>
            <person name="Frigard R.A."/>
            <person name="Pippel M."/>
            <person name="Attardo G.M."/>
            <person name="Benoit J.B."/>
            <person name="Bornberg-Bauer E."/>
            <person name="Tobe S.S."/>
        </authorList>
    </citation>
    <scope>NUCLEOTIDE SEQUENCE</scope>
    <source>
        <strain evidence="6">Stay&amp;Tobe</strain>
    </source>
</reference>
<reference evidence="6" key="2">
    <citation type="submission" date="2023-05" db="EMBL/GenBank/DDBJ databases">
        <authorList>
            <person name="Fouks B."/>
        </authorList>
    </citation>
    <scope>NUCLEOTIDE SEQUENCE</scope>
    <source>
        <strain evidence="6">Stay&amp;Tobe</strain>
        <tissue evidence="6">Testes</tissue>
    </source>
</reference>
<gene>
    <name evidence="6" type="ORF">L9F63_009970</name>
</gene>
<dbReference type="Pfam" id="PF07648">
    <property type="entry name" value="Kazal_2"/>
    <property type="match status" value="6"/>
</dbReference>
<feature type="domain" description="Kazal-like" evidence="5">
    <location>
        <begin position="206"/>
        <end position="260"/>
    </location>
</feature>
<sequence>ISHILGGKINIEAYIFLSVFTLIIETSMCCYIFPTETTDPCRDKKCPYGARCVPSMDGLSANCECPTRCPAYGDYTGSKPVCGSDGMDYRDQCELRKAACAANKDVTVRFHGKCDPCESVTCPQPEVCQLDDDRNPICRCGDTCSLEFTPVCGSDGKTYHNECSLRQEACKSRKTLRIIYRGKCSSGVNPCAQIRCQTGEECNIDKFGIARCECPPQCEPVMRPVCGQDGRTYESLCELKRASCLHKKAIEVKYSGTCGAMGPCSTHECDFGAKCVERGGQPVCECPVCPAEFDPVCGSDGISYGNECKLRLETCQHHRDIALLYKGLCNGCENKKCDHYAICESDGNGNARCVCPEACVEVQSLVCGTDGITYKNECEMRVSSCRSKQFIMVAYNGDCDLCQGVVCQWGARCEAGECVCPTNCVGSAEPVCASNMITYPNECEMQRASCKQPVETPPLTVIFYGDCREKNVVPPTLQSSWNF</sequence>
<name>A0AAD8AKT9_DIPPU</name>
<keyword evidence="4" id="KW-0812">Transmembrane</keyword>
<dbReference type="InterPro" id="IPR003884">
    <property type="entry name" value="FacI_MAC"/>
</dbReference>
<feature type="domain" description="Kazal-like" evidence="5">
    <location>
        <begin position="57"/>
        <end position="116"/>
    </location>
</feature>
<keyword evidence="7" id="KW-1185">Reference proteome</keyword>
<protein>
    <recommendedName>
        <fullName evidence="5">Kazal-like domain-containing protein</fullName>
    </recommendedName>
</protein>
<keyword evidence="2" id="KW-1015">Disulfide bond</keyword>
<dbReference type="FunFam" id="3.30.60.30:FF:000040">
    <property type="entry name" value="Agrin, putative"/>
    <property type="match status" value="2"/>
</dbReference>
<feature type="domain" description="Kazal-like" evidence="5">
    <location>
        <begin position="419"/>
        <end position="469"/>
    </location>
</feature>
<dbReference type="FunFam" id="3.30.60.30:FF:000024">
    <property type="entry name" value="Transmembrane agrin"/>
    <property type="match status" value="1"/>
</dbReference>
<keyword evidence="4" id="KW-0472">Membrane</keyword>
<evidence type="ECO:0000256" key="3">
    <source>
        <dbReference type="ARBA" id="ARBA00023180"/>
    </source>
</evidence>
<dbReference type="Gene3D" id="3.30.60.30">
    <property type="match status" value="6"/>
</dbReference>
<organism evidence="6 7">
    <name type="scientific">Diploptera punctata</name>
    <name type="common">Pacific beetle cockroach</name>
    <dbReference type="NCBI Taxonomy" id="6984"/>
    <lineage>
        <taxon>Eukaryota</taxon>
        <taxon>Metazoa</taxon>
        <taxon>Ecdysozoa</taxon>
        <taxon>Arthropoda</taxon>
        <taxon>Hexapoda</taxon>
        <taxon>Insecta</taxon>
        <taxon>Pterygota</taxon>
        <taxon>Neoptera</taxon>
        <taxon>Polyneoptera</taxon>
        <taxon>Dictyoptera</taxon>
        <taxon>Blattodea</taxon>
        <taxon>Blaberoidea</taxon>
        <taxon>Blaberidae</taxon>
        <taxon>Diplopterinae</taxon>
        <taxon>Diploptera</taxon>
    </lineage>
</organism>
<accession>A0AAD8AKT9</accession>
<evidence type="ECO:0000259" key="5">
    <source>
        <dbReference type="PROSITE" id="PS51465"/>
    </source>
</evidence>
<dbReference type="PANTHER" id="PTHR10913">
    <property type="entry name" value="FOLLISTATIN-RELATED"/>
    <property type="match status" value="1"/>
</dbReference>
<dbReference type="EMBL" id="JASPKZ010000801">
    <property type="protein sequence ID" value="KAJ9599543.1"/>
    <property type="molecule type" value="Genomic_DNA"/>
</dbReference>
<evidence type="ECO:0000256" key="2">
    <source>
        <dbReference type="ARBA" id="ARBA00023157"/>
    </source>
</evidence>
<dbReference type="GO" id="GO:0030154">
    <property type="term" value="P:cell differentiation"/>
    <property type="evidence" value="ECO:0007669"/>
    <property type="project" value="TreeGrafter"/>
</dbReference>
<feature type="domain" description="Kazal-like" evidence="5">
    <location>
        <begin position="354"/>
        <end position="401"/>
    </location>
</feature>
<dbReference type="CDD" id="cd00104">
    <property type="entry name" value="KAZAL_FS"/>
    <property type="match status" value="6"/>
</dbReference>
<evidence type="ECO:0000313" key="7">
    <source>
        <dbReference type="Proteomes" id="UP001233999"/>
    </source>
</evidence>
<evidence type="ECO:0000313" key="6">
    <source>
        <dbReference type="EMBL" id="KAJ9599543.1"/>
    </source>
</evidence>
<feature type="non-terminal residue" evidence="6">
    <location>
        <position position="483"/>
    </location>
</feature>
<dbReference type="PROSITE" id="PS51465">
    <property type="entry name" value="KAZAL_2"/>
    <property type="match status" value="6"/>
</dbReference>
<keyword evidence="4" id="KW-1133">Transmembrane helix</keyword>
<proteinExistence type="predicted"/>
<dbReference type="InterPro" id="IPR002350">
    <property type="entry name" value="Kazal_dom"/>
</dbReference>
<dbReference type="InterPro" id="IPR003645">
    <property type="entry name" value="Fol_N"/>
</dbReference>
<evidence type="ECO:0000256" key="4">
    <source>
        <dbReference type="SAM" id="Phobius"/>
    </source>
</evidence>
<dbReference type="FunFam" id="3.30.60.30:FF:000072">
    <property type="entry name" value="Agrin, putative"/>
    <property type="match status" value="1"/>
</dbReference>
<keyword evidence="1" id="KW-0677">Repeat</keyword>
<feature type="domain" description="Kazal-like" evidence="5">
    <location>
        <begin position="278"/>
        <end position="331"/>
    </location>
</feature>
<dbReference type="GO" id="GO:0005576">
    <property type="term" value="C:extracellular region"/>
    <property type="evidence" value="ECO:0007669"/>
    <property type="project" value="TreeGrafter"/>
</dbReference>
<dbReference type="AlphaFoldDB" id="A0AAD8AKT9"/>
<keyword evidence="3" id="KW-0325">Glycoprotein</keyword>
<dbReference type="SMART" id="SM00274">
    <property type="entry name" value="FOLN"/>
    <property type="match status" value="6"/>
</dbReference>
<feature type="non-terminal residue" evidence="6">
    <location>
        <position position="1"/>
    </location>
</feature>
<dbReference type="SMART" id="SM00057">
    <property type="entry name" value="FIMAC"/>
    <property type="match status" value="3"/>
</dbReference>
<dbReference type="PANTHER" id="PTHR10913:SF78">
    <property type="entry name" value="AGRIN"/>
    <property type="match status" value="1"/>
</dbReference>
<evidence type="ECO:0000256" key="1">
    <source>
        <dbReference type="ARBA" id="ARBA00022737"/>
    </source>
</evidence>
<comment type="caution">
    <text evidence="6">The sequence shown here is derived from an EMBL/GenBank/DDBJ whole genome shotgun (WGS) entry which is preliminary data.</text>
</comment>
<feature type="domain" description="Kazal-like" evidence="5">
    <location>
        <begin position="132"/>
        <end position="186"/>
    </location>
</feature>
<dbReference type="SMART" id="SM00280">
    <property type="entry name" value="KAZAL"/>
    <property type="match status" value="6"/>
</dbReference>
<dbReference type="Proteomes" id="UP001233999">
    <property type="component" value="Unassembled WGS sequence"/>
</dbReference>
<feature type="transmembrane region" description="Helical" evidence="4">
    <location>
        <begin position="12"/>
        <end position="34"/>
    </location>
</feature>
<dbReference type="SUPFAM" id="SSF100895">
    <property type="entry name" value="Kazal-type serine protease inhibitors"/>
    <property type="match status" value="6"/>
</dbReference>
<dbReference type="InterPro" id="IPR050653">
    <property type="entry name" value="Prot_Inhib_GrowthFact_Antg"/>
</dbReference>
<dbReference type="InterPro" id="IPR036058">
    <property type="entry name" value="Kazal_dom_sf"/>
</dbReference>